<proteinExistence type="predicted"/>
<keyword evidence="1" id="KW-0732">Signal</keyword>
<protein>
    <submittedName>
        <fullName evidence="2">Uncharacterized protein</fullName>
    </submittedName>
</protein>
<evidence type="ECO:0000313" key="3">
    <source>
        <dbReference type="Proteomes" id="UP001553843"/>
    </source>
</evidence>
<dbReference type="EMBL" id="JBEYRS010000004">
    <property type="protein sequence ID" value="MEW2362638.1"/>
    <property type="molecule type" value="Genomic_DNA"/>
</dbReference>
<reference evidence="2 3" key="1">
    <citation type="submission" date="2024-06" db="EMBL/GenBank/DDBJ databases">
        <title>The Natural Products Discovery Center: Release of the First 8490 Sequenced Strains for Exploring Actinobacteria Biosynthetic Diversity.</title>
        <authorList>
            <person name="Kalkreuter E."/>
            <person name="Kautsar S.A."/>
            <person name="Yang D."/>
            <person name="Bader C.D."/>
            <person name="Teijaro C.N."/>
            <person name="Fluegel L."/>
            <person name="Davis C.M."/>
            <person name="Simpson J.R."/>
            <person name="Lauterbach L."/>
            <person name="Steele A.D."/>
            <person name="Gui C."/>
            <person name="Meng S."/>
            <person name="Li G."/>
            <person name="Viehrig K."/>
            <person name="Ye F."/>
            <person name="Su P."/>
            <person name="Kiefer A.F."/>
            <person name="Nichols A."/>
            <person name="Cepeda A.J."/>
            <person name="Yan W."/>
            <person name="Fan B."/>
            <person name="Jiang Y."/>
            <person name="Adhikari A."/>
            <person name="Zheng C.-J."/>
            <person name="Schuster L."/>
            <person name="Cowan T.M."/>
            <person name="Smanski M.J."/>
            <person name="Chevrette M.G."/>
            <person name="De Carvalho L.P.S."/>
            <person name="Shen B."/>
        </authorList>
    </citation>
    <scope>NUCLEOTIDE SEQUENCE [LARGE SCALE GENOMIC DNA]</scope>
    <source>
        <strain evidence="2 3">NPDC047833</strain>
    </source>
</reference>
<feature type="chain" id="PRO_5045335818" evidence="1">
    <location>
        <begin position="23"/>
        <end position="64"/>
    </location>
</feature>
<comment type="caution">
    <text evidence="2">The sequence shown here is derived from an EMBL/GenBank/DDBJ whole genome shotgun (WGS) entry which is preliminary data.</text>
</comment>
<gene>
    <name evidence="2" type="ORF">AB0887_11875</name>
</gene>
<evidence type="ECO:0000256" key="1">
    <source>
        <dbReference type="SAM" id="SignalP"/>
    </source>
</evidence>
<evidence type="ECO:0000313" key="2">
    <source>
        <dbReference type="EMBL" id="MEW2362638.1"/>
    </source>
</evidence>
<keyword evidence="3" id="KW-1185">Reference proteome</keyword>
<feature type="signal peptide" evidence="1">
    <location>
        <begin position="1"/>
        <end position="22"/>
    </location>
</feature>
<dbReference type="RefSeq" id="WP_359777679.1">
    <property type="nucleotide sequence ID" value="NZ_JBEYRR010000004.1"/>
</dbReference>
<name>A0ABV3LT70_9ACTN</name>
<sequence length="64" mass="6396">MRTRMTGLIGFVALAVAVTCGAAVVGEGLETDAGGRHAYVATNEGPGSPGRMMAVQATNEGPGY</sequence>
<accession>A0ABV3LT70</accession>
<organism evidence="2 3">
    <name type="scientific">Streptomyces huasconensis</name>
    <dbReference type="NCBI Taxonomy" id="1854574"/>
    <lineage>
        <taxon>Bacteria</taxon>
        <taxon>Bacillati</taxon>
        <taxon>Actinomycetota</taxon>
        <taxon>Actinomycetes</taxon>
        <taxon>Kitasatosporales</taxon>
        <taxon>Streptomycetaceae</taxon>
        <taxon>Streptomyces</taxon>
    </lineage>
</organism>
<dbReference type="Proteomes" id="UP001553843">
    <property type="component" value="Unassembled WGS sequence"/>
</dbReference>